<reference evidence="2" key="1">
    <citation type="submission" date="2019-02" db="EMBL/GenBank/DDBJ databases">
        <authorList>
            <person name="Gruber-Vodicka R. H."/>
            <person name="Seah K. B. B."/>
        </authorList>
    </citation>
    <scope>NUCLEOTIDE SEQUENCE</scope>
    <source>
        <strain evidence="2">BECK_BZ199</strain>
    </source>
</reference>
<evidence type="ECO:0000256" key="1">
    <source>
        <dbReference type="SAM" id="Phobius"/>
    </source>
</evidence>
<dbReference type="EMBL" id="CAADFQ010000005">
    <property type="protein sequence ID" value="VFK28014.1"/>
    <property type="molecule type" value="Genomic_DNA"/>
</dbReference>
<keyword evidence="1" id="KW-0472">Membrane</keyword>
<accession>A0A450XFK1</accession>
<gene>
    <name evidence="2" type="ORF">BECKMB1821I_GA0114274_100577</name>
</gene>
<name>A0A450XFK1_9GAMM</name>
<keyword evidence="1" id="KW-0812">Transmembrane</keyword>
<sequence length="53" mass="5886">MHNHHIPTLGFVAWSGMGKTTLLIGLIPYYERSLSERQTNPLPKPASKKIVVG</sequence>
<feature type="transmembrane region" description="Helical" evidence="1">
    <location>
        <begin position="6"/>
        <end position="30"/>
    </location>
</feature>
<organism evidence="2">
    <name type="scientific">Candidatus Kentrum sp. MB</name>
    <dbReference type="NCBI Taxonomy" id="2138164"/>
    <lineage>
        <taxon>Bacteria</taxon>
        <taxon>Pseudomonadati</taxon>
        <taxon>Pseudomonadota</taxon>
        <taxon>Gammaproteobacteria</taxon>
        <taxon>Candidatus Kentrum</taxon>
    </lineage>
</organism>
<evidence type="ECO:0000313" key="2">
    <source>
        <dbReference type="EMBL" id="VFK28014.1"/>
    </source>
</evidence>
<proteinExistence type="predicted"/>
<keyword evidence="1" id="KW-1133">Transmembrane helix</keyword>
<protein>
    <submittedName>
        <fullName evidence="2">Uncharacterized protein</fullName>
    </submittedName>
</protein>
<dbReference type="AlphaFoldDB" id="A0A450XFK1"/>